<protein>
    <submittedName>
        <fullName evidence="1">2-haloacid dehalogenase</fullName>
        <ecNumber evidence="1">3.8.1.2</ecNumber>
    </submittedName>
</protein>
<gene>
    <name evidence="1" type="ORF">GGR16_002244</name>
</gene>
<sequence>MIDQEAATRTRITTVVFDVGNVLISWDPRHLYRRIFDGDEERVERFLAEVCTPEWNLEQDRGRSFAEAIAERVAAFPQWRAEIEAYDRHWHEMVPGAIEGTVRILEELRAAGVPTYAITNFSAEKFALARARFPFLDGFLGTVVSAHERLVKPDEAIYRLLVDRYGLNAAECLFIDDSPANVAAARAVGMAAHHFTDPVRLAQALRAEGLPV</sequence>
<dbReference type="EMBL" id="JACIEN010000002">
    <property type="protein sequence ID" value="MBB4017215.1"/>
    <property type="molecule type" value="Genomic_DNA"/>
</dbReference>
<organism evidence="1 2">
    <name type="scientific">Chelatococcus caeni</name>
    <dbReference type="NCBI Taxonomy" id="1348468"/>
    <lineage>
        <taxon>Bacteria</taxon>
        <taxon>Pseudomonadati</taxon>
        <taxon>Pseudomonadota</taxon>
        <taxon>Alphaproteobacteria</taxon>
        <taxon>Hyphomicrobiales</taxon>
        <taxon>Chelatococcaceae</taxon>
        <taxon>Chelatococcus</taxon>
    </lineage>
</organism>
<dbReference type="PANTHER" id="PTHR43611:SF3">
    <property type="entry name" value="FLAVIN MONONUCLEOTIDE HYDROLASE 1, CHLOROPLATIC"/>
    <property type="match status" value="1"/>
</dbReference>
<proteinExistence type="predicted"/>
<keyword evidence="1" id="KW-0378">Hydrolase</keyword>
<accession>A0A840BV17</accession>
<dbReference type="PANTHER" id="PTHR43611">
    <property type="entry name" value="ALPHA-D-GLUCOSE 1-PHOSPHATE PHOSPHATASE"/>
    <property type="match status" value="1"/>
</dbReference>
<dbReference type="SFLD" id="SFLDG01129">
    <property type="entry name" value="C1.5:_HAD__Beta-PGM__Phosphata"/>
    <property type="match status" value="1"/>
</dbReference>
<dbReference type="Proteomes" id="UP000577362">
    <property type="component" value="Unassembled WGS sequence"/>
</dbReference>
<dbReference type="Gene3D" id="3.40.50.1000">
    <property type="entry name" value="HAD superfamily/HAD-like"/>
    <property type="match status" value="1"/>
</dbReference>
<dbReference type="InterPro" id="IPR036412">
    <property type="entry name" value="HAD-like_sf"/>
</dbReference>
<name>A0A840BV17_9HYPH</name>
<dbReference type="EC" id="3.8.1.2" evidence="1"/>
<dbReference type="Pfam" id="PF00702">
    <property type="entry name" value="Hydrolase"/>
    <property type="match status" value="1"/>
</dbReference>
<dbReference type="SUPFAM" id="SSF56784">
    <property type="entry name" value="HAD-like"/>
    <property type="match status" value="1"/>
</dbReference>
<evidence type="ECO:0000313" key="1">
    <source>
        <dbReference type="EMBL" id="MBB4017215.1"/>
    </source>
</evidence>
<dbReference type="AlphaFoldDB" id="A0A840BV17"/>
<reference evidence="1 2" key="1">
    <citation type="submission" date="2020-08" db="EMBL/GenBank/DDBJ databases">
        <title>Genomic Encyclopedia of Type Strains, Phase IV (KMG-IV): sequencing the most valuable type-strain genomes for metagenomic binning, comparative biology and taxonomic classification.</title>
        <authorList>
            <person name="Goeker M."/>
        </authorList>
    </citation>
    <scope>NUCLEOTIDE SEQUENCE [LARGE SCALE GENOMIC DNA]</scope>
    <source>
        <strain evidence="1 2">DSM 103737</strain>
    </source>
</reference>
<dbReference type="InterPro" id="IPR006439">
    <property type="entry name" value="HAD-SF_hydro_IA"/>
</dbReference>
<dbReference type="InterPro" id="IPR023198">
    <property type="entry name" value="PGP-like_dom2"/>
</dbReference>
<dbReference type="NCBIfam" id="TIGR01509">
    <property type="entry name" value="HAD-SF-IA-v3"/>
    <property type="match status" value="1"/>
</dbReference>
<evidence type="ECO:0000313" key="2">
    <source>
        <dbReference type="Proteomes" id="UP000577362"/>
    </source>
</evidence>
<dbReference type="RefSeq" id="WP_019403698.1">
    <property type="nucleotide sequence ID" value="NZ_JACIEN010000002.1"/>
</dbReference>
<keyword evidence="2" id="KW-1185">Reference proteome</keyword>
<dbReference type="InterPro" id="IPR023214">
    <property type="entry name" value="HAD_sf"/>
</dbReference>
<comment type="caution">
    <text evidence="1">The sequence shown here is derived from an EMBL/GenBank/DDBJ whole genome shotgun (WGS) entry which is preliminary data.</text>
</comment>
<dbReference type="PRINTS" id="PR00413">
    <property type="entry name" value="HADHALOGNASE"/>
</dbReference>
<dbReference type="Gene3D" id="1.10.150.240">
    <property type="entry name" value="Putative phosphatase, domain 2"/>
    <property type="match status" value="1"/>
</dbReference>
<dbReference type="CDD" id="cd02603">
    <property type="entry name" value="HAD_sEH-N_like"/>
    <property type="match status" value="1"/>
</dbReference>
<dbReference type="SFLD" id="SFLDS00003">
    <property type="entry name" value="Haloacid_Dehalogenase"/>
    <property type="match status" value="1"/>
</dbReference>
<dbReference type="GO" id="GO:0018784">
    <property type="term" value="F:(S)-2-haloacid dehalogenase activity"/>
    <property type="evidence" value="ECO:0007669"/>
    <property type="project" value="UniProtKB-EC"/>
</dbReference>